<evidence type="ECO:0000256" key="7">
    <source>
        <dbReference type="ARBA" id="ARBA00022759"/>
    </source>
</evidence>
<dbReference type="GO" id="GO:0042277">
    <property type="term" value="F:peptide binding"/>
    <property type="evidence" value="ECO:0007669"/>
    <property type="project" value="Ensembl"/>
</dbReference>
<reference evidence="13" key="3">
    <citation type="submission" date="2025-09" db="UniProtKB">
        <authorList>
            <consortium name="Ensembl"/>
        </authorList>
    </citation>
    <scope>IDENTIFICATION</scope>
</reference>
<name>F6QUQ6_MONDO</name>
<dbReference type="GO" id="GO:0045087">
    <property type="term" value="P:innate immune response"/>
    <property type="evidence" value="ECO:0000318"/>
    <property type="project" value="GO_Central"/>
</dbReference>
<dbReference type="GeneTree" id="ENSGT00940000162981"/>
<dbReference type="GO" id="GO:0003676">
    <property type="term" value="F:nucleic acid binding"/>
    <property type="evidence" value="ECO:0007669"/>
    <property type="project" value="InterPro"/>
</dbReference>
<gene>
    <name evidence="13" type="primary">ANG</name>
</gene>
<dbReference type="OMA" id="FIHGNKG"/>
<keyword evidence="4" id="KW-0964">Secreted</keyword>
<keyword evidence="10" id="KW-0539">Nucleus</keyword>
<dbReference type="GO" id="GO:0005615">
    <property type="term" value="C:extracellular space"/>
    <property type="evidence" value="ECO:0000318"/>
    <property type="project" value="GO_Central"/>
</dbReference>
<sequence length="169" mass="19237">MVLSHISKIIPLQKRLGEMVMFLKAMDPFLLLFILGLWLVPPSLTTQANAREKHFLIQHYDSKPKGRDDKYCTAIMRQRGLTQPCKDMNTFIHGDYPSIKAVCGDKAGNPYEGGRLRISKSRFQVTNCEHRGGSTKPPCKYRATSDFRYIIIACENNLPVHLDQTIIAK</sequence>
<dbReference type="GO" id="GO:0005730">
    <property type="term" value="C:nucleolus"/>
    <property type="evidence" value="ECO:0007669"/>
    <property type="project" value="UniProtKB-SubCell"/>
</dbReference>
<dbReference type="GO" id="GO:0009725">
    <property type="term" value="P:response to hormone"/>
    <property type="evidence" value="ECO:0007669"/>
    <property type="project" value="Ensembl"/>
</dbReference>
<dbReference type="GO" id="GO:0005507">
    <property type="term" value="F:copper ion binding"/>
    <property type="evidence" value="ECO:0007669"/>
    <property type="project" value="Ensembl"/>
</dbReference>
<dbReference type="InterPro" id="IPR023411">
    <property type="entry name" value="RNaseA_AS"/>
</dbReference>
<dbReference type="PRINTS" id="PR00794">
    <property type="entry name" value="RIBONUCLEASE"/>
</dbReference>
<dbReference type="GO" id="GO:0030139">
    <property type="term" value="C:endocytic vesicle"/>
    <property type="evidence" value="ECO:0007669"/>
    <property type="project" value="Ensembl"/>
</dbReference>
<dbReference type="GO" id="GO:0032311">
    <property type="term" value="C:angiogenin-PRI complex"/>
    <property type="evidence" value="ECO:0007669"/>
    <property type="project" value="Ensembl"/>
</dbReference>
<dbReference type="FunFam" id="3.10.130.10:FF:000001">
    <property type="entry name" value="Ribonuclease pancreatic"/>
    <property type="match status" value="1"/>
</dbReference>
<dbReference type="GO" id="GO:0003779">
    <property type="term" value="F:actin binding"/>
    <property type="evidence" value="ECO:0007669"/>
    <property type="project" value="Ensembl"/>
</dbReference>
<dbReference type="CDD" id="cd06265">
    <property type="entry name" value="RNase_A_canonical"/>
    <property type="match status" value="1"/>
</dbReference>
<dbReference type="InParanoid" id="F6QUQ6"/>
<dbReference type="PANTHER" id="PTHR11437">
    <property type="entry name" value="RIBONUCLEASE"/>
    <property type="match status" value="1"/>
</dbReference>
<dbReference type="GO" id="GO:0032055">
    <property type="term" value="P:negative regulation of translation in response to stress"/>
    <property type="evidence" value="ECO:0007669"/>
    <property type="project" value="Ensembl"/>
</dbReference>
<dbReference type="GO" id="GO:0009303">
    <property type="term" value="P:rRNA transcription"/>
    <property type="evidence" value="ECO:0007669"/>
    <property type="project" value="Ensembl"/>
</dbReference>
<dbReference type="SUPFAM" id="SSF54076">
    <property type="entry name" value="RNase A-like"/>
    <property type="match status" value="1"/>
</dbReference>
<dbReference type="GO" id="GO:0001938">
    <property type="term" value="P:positive regulation of endothelial cell proliferation"/>
    <property type="evidence" value="ECO:0007669"/>
    <property type="project" value="Ensembl"/>
</dbReference>
<organism evidence="13 14">
    <name type="scientific">Monodelphis domestica</name>
    <name type="common">Gray short-tailed opossum</name>
    <dbReference type="NCBI Taxonomy" id="13616"/>
    <lineage>
        <taxon>Eukaryota</taxon>
        <taxon>Metazoa</taxon>
        <taxon>Chordata</taxon>
        <taxon>Craniata</taxon>
        <taxon>Vertebrata</taxon>
        <taxon>Euteleostomi</taxon>
        <taxon>Mammalia</taxon>
        <taxon>Metatheria</taxon>
        <taxon>Didelphimorphia</taxon>
        <taxon>Didelphidae</taxon>
        <taxon>Monodelphis</taxon>
    </lineage>
</organism>
<dbReference type="GO" id="GO:0042327">
    <property type="term" value="P:positive regulation of phosphorylation"/>
    <property type="evidence" value="ECO:0007669"/>
    <property type="project" value="Ensembl"/>
</dbReference>
<feature type="domain" description="Ribonuclease A-domain" evidence="12">
    <location>
        <begin position="48"/>
        <end position="166"/>
    </location>
</feature>
<dbReference type="AlphaFoldDB" id="F6QUQ6"/>
<dbReference type="GO" id="GO:0050714">
    <property type="term" value="P:positive regulation of protein secretion"/>
    <property type="evidence" value="ECO:0007669"/>
    <property type="project" value="Ensembl"/>
</dbReference>
<dbReference type="Ensembl" id="ENSMODT00000008814.3">
    <property type="protein sequence ID" value="ENSMODP00000008643.3"/>
    <property type="gene ID" value="ENSMODG00000006972.3"/>
</dbReference>
<evidence type="ECO:0000256" key="1">
    <source>
        <dbReference type="ARBA" id="ARBA00004604"/>
    </source>
</evidence>
<dbReference type="SMART" id="SM00092">
    <property type="entry name" value="RNAse_Pc"/>
    <property type="match status" value="1"/>
</dbReference>
<evidence type="ECO:0000256" key="9">
    <source>
        <dbReference type="ARBA" id="ARBA00023157"/>
    </source>
</evidence>
<keyword evidence="5 11" id="KW-0540">Nuclease</keyword>
<dbReference type="GO" id="GO:0005694">
    <property type="term" value="C:chromosome"/>
    <property type="evidence" value="ECO:0007669"/>
    <property type="project" value="Ensembl"/>
</dbReference>
<dbReference type="PANTHER" id="PTHR11437:SF60">
    <property type="entry name" value="ANGIOGENIN"/>
    <property type="match status" value="1"/>
</dbReference>
<comment type="similarity">
    <text evidence="3 11">Belongs to the pancreatic ribonuclease family.</text>
</comment>
<dbReference type="GO" id="GO:0005604">
    <property type="term" value="C:basement membrane"/>
    <property type="evidence" value="ECO:0007669"/>
    <property type="project" value="Ensembl"/>
</dbReference>
<dbReference type="GO" id="GO:0006898">
    <property type="term" value="P:receptor-mediated endocytosis"/>
    <property type="evidence" value="ECO:0007669"/>
    <property type="project" value="Ensembl"/>
</dbReference>
<comment type="subcellular location">
    <subcellularLocation>
        <location evidence="1">Nucleus</location>
        <location evidence="1">Nucleolus</location>
    </subcellularLocation>
    <subcellularLocation>
        <location evidence="2">Secreted</location>
    </subcellularLocation>
</comment>
<keyword evidence="7 11" id="KW-0255">Endonuclease</keyword>
<dbReference type="GO" id="GO:0004519">
    <property type="term" value="F:endonuclease activity"/>
    <property type="evidence" value="ECO:0007669"/>
    <property type="project" value="UniProtKB-KW"/>
</dbReference>
<evidence type="ECO:0000256" key="6">
    <source>
        <dbReference type="ARBA" id="ARBA00022729"/>
    </source>
</evidence>
<dbReference type="Bgee" id="ENSMODG00000006972">
    <property type="expression patterns" value="Expressed in liver and 15 other cell types or tissues"/>
</dbReference>
<reference evidence="13 14" key="1">
    <citation type="journal article" date="2007" name="Nature">
        <title>Genome of the marsupial Monodelphis domestica reveals innovation in non-coding sequences.</title>
        <authorList>
            <person name="Mikkelsen T.S."/>
            <person name="Wakefield M.J."/>
            <person name="Aken B."/>
            <person name="Amemiya C.T."/>
            <person name="Chang J.L."/>
            <person name="Duke S."/>
            <person name="Garber M."/>
            <person name="Gentles A.J."/>
            <person name="Goodstadt L."/>
            <person name="Heger A."/>
            <person name="Jurka J."/>
            <person name="Kamal M."/>
            <person name="Mauceli E."/>
            <person name="Searle S.M."/>
            <person name="Sharpe T."/>
            <person name="Baker M.L."/>
            <person name="Batzer M.A."/>
            <person name="Benos P.V."/>
            <person name="Belov K."/>
            <person name="Clamp M."/>
            <person name="Cook A."/>
            <person name="Cuff J."/>
            <person name="Das R."/>
            <person name="Davidow L."/>
            <person name="Deakin J.E."/>
            <person name="Fazzari M.J."/>
            <person name="Glass J.L."/>
            <person name="Grabherr M."/>
            <person name="Greally J.M."/>
            <person name="Gu W."/>
            <person name="Hore T.A."/>
            <person name="Huttley G.A."/>
            <person name="Kleber M."/>
            <person name="Jirtle R.L."/>
            <person name="Koina E."/>
            <person name="Lee J.T."/>
            <person name="Mahony S."/>
            <person name="Marra M.A."/>
            <person name="Miller R.D."/>
            <person name="Nicholls R.D."/>
            <person name="Oda M."/>
            <person name="Papenfuss A.T."/>
            <person name="Parra Z.E."/>
            <person name="Pollock D.D."/>
            <person name="Ray D.A."/>
            <person name="Schein J.E."/>
            <person name="Speed T.P."/>
            <person name="Thompson K."/>
            <person name="VandeBerg J.L."/>
            <person name="Wade C.M."/>
            <person name="Walker J.A."/>
            <person name="Waters P.D."/>
            <person name="Webber C."/>
            <person name="Weidman J.R."/>
            <person name="Xie X."/>
            <person name="Zody M.C."/>
            <person name="Baldwin J."/>
            <person name="Abdouelleil A."/>
            <person name="Abdulkadir J."/>
            <person name="Abebe A."/>
            <person name="Abera B."/>
            <person name="Abreu J."/>
            <person name="Acer S.C."/>
            <person name="Aftuck L."/>
            <person name="Alexander A."/>
            <person name="An P."/>
            <person name="Anderson E."/>
            <person name="Anderson S."/>
            <person name="Arachi H."/>
            <person name="Azer M."/>
            <person name="Bachantsang P."/>
            <person name="Barry A."/>
            <person name="Bayul T."/>
            <person name="Berlin A."/>
            <person name="Bessette D."/>
            <person name="Bloom T."/>
            <person name="Bloom T."/>
            <person name="Boguslavskiy L."/>
            <person name="Bonnet C."/>
            <person name="Boukhgalter B."/>
            <person name="Bourzgui I."/>
            <person name="Brown A."/>
            <person name="Cahill P."/>
            <person name="Channer S."/>
            <person name="Cheshatsang Y."/>
            <person name="Chuda L."/>
            <person name="Citroen M."/>
            <person name="Collymore A."/>
            <person name="Cooke P."/>
            <person name="Costello M."/>
            <person name="D'Aco K."/>
            <person name="Daza R."/>
            <person name="De Haan G."/>
            <person name="DeGray S."/>
            <person name="DeMaso C."/>
            <person name="Dhargay N."/>
            <person name="Dooley K."/>
            <person name="Dooley E."/>
            <person name="Doricent M."/>
            <person name="Dorje P."/>
            <person name="Dorjee K."/>
            <person name="Dupes A."/>
            <person name="Elong R."/>
            <person name="Falk J."/>
            <person name="Farina A."/>
            <person name="Faro S."/>
            <person name="Ferguson D."/>
            <person name="Fisher S."/>
            <person name="Foley C.D."/>
            <person name="Franke A."/>
            <person name="Friedrich D."/>
            <person name="Gadbois L."/>
            <person name="Gearin G."/>
            <person name="Gearin C.R."/>
            <person name="Giannoukos G."/>
            <person name="Goode T."/>
            <person name="Graham J."/>
            <person name="Grandbois E."/>
            <person name="Grewal S."/>
            <person name="Gyaltsen K."/>
            <person name="Hafez N."/>
            <person name="Hagos B."/>
            <person name="Hall J."/>
            <person name="Henson C."/>
            <person name="Hollinger A."/>
            <person name="Honan T."/>
            <person name="Huard M.D."/>
            <person name="Hughes L."/>
            <person name="Hurhula B."/>
            <person name="Husby M.E."/>
            <person name="Kamat A."/>
            <person name="Kanga B."/>
            <person name="Kashin S."/>
            <person name="Khazanovich D."/>
            <person name="Kisner P."/>
            <person name="Lance K."/>
            <person name="Lara M."/>
            <person name="Lee W."/>
            <person name="Lennon N."/>
            <person name="Letendre F."/>
            <person name="LeVine R."/>
            <person name="Lipovsky A."/>
            <person name="Liu X."/>
            <person name="Liu J."/>
            <person name="Liu S."/>
            <person name="Lokyitsang T."/>
            <person name="Lokyitsang Y."/>
            <person name="Lubonja R."/>
            <person name="Lui A."/>
            <person name="MacDonald P."/>
            <person name="Magnisalis V."/>
            <person name="Maru K."/>
            <person name="Matthews C."/>
            <person name="McCusker W."/>
            <person name="McDonough S."/>
            <person name="Mehta T."/>
            <person name="Meldrim J."/>
            <person name="Meneus L."/>
            <person name="Mihai O."/>
            <person name="Mihalev A."/>
            <person name="Mihova T."/>
            <person name="Mittelman R."/>
            <person name="Mlenga V."/>
            <person name="Montmayeur A."/>
            <person name="Mulrain L."/>
            <person name="Navidi A."/>
            <person name="Naylor J."/>
            <person name="Negash T."/>
            <person name="Nguyen T."/>
            <person name="Nguyen N."/>
            <person name="Nicol R."/>
            <person name="Norbu C."/>
            <person name="Norbu N."/>
            <person name="Novod N."/>
            <person name="O'Neill B."/>
            <person name="Osman S."/>
            <person name="Markiewicz E."/>
            <person name="Oyono O.L."/>
            <person name="Patti C."/>
            <person name="Phunkhang P."/>
            <person name="Pierre F."/>
            <person name="Priest M."/>
            <person name="Raghuraman S."/>
            <person name="Rege F."/>
            <person name="Reyes R."/>
            <person name="Rise C."/>
            <person name="Rogov P."/>
            <person name="Ross K."/>
            <person name="Ryan E."/>
            <person name="Settipalli S."/>
            <person name="Shea T."/>
            <person name="Sherpa N."/>
            <person name="Shi L."/>
            <person name="Shih D."/>
            <person name="Sparrow T."/>
            <person name="Spaulding J."/>
            <person name="Stalker J."/>
            <person name="Stange-Thomann N."/>
            <person name="Stavropoulos S."/>
            <person name="Stone C."/>
            <person name="Strader C."/>
            <person name="Tesfaye S."/>
            <person name="Thomson T."/>
            <person name="Thoulutsang Y."/>
            <person name="Thoulutsang D."/>
            <person name="Topham K."/>
            <person name="Topping I."/>
            <person name="Tsamla T."/>
            <person name="Vassiliev H."/>
            <person name="Vo A."/>
            <person name="Wangchuk T."/>
            <person name="Wangdi T."/>
            <person name="Weiand M."/>
            <person name="Wilkinson J."/>
            <person name="Wilson A."/>
            <person name="Yadav S."/>
            <person name="Young G."/>
            <person name="Yu Q."/>
            <person name="Zembek L."/>
            <person name="Zhong D."/>
            <person name="Zimmer A."/>
            <person name="Zwirko Z."/>
            <person name="Jaffe D.B."/>
            <person name="Alvarez P."/>
            <person name="Brockman W."/>
            <person name="Butler J."/>
            <person name="Chin C."/>
            <person name="Gnerre S."/>
            <person name="MacCallum I."/>
            <person name="Graves J.A."/>
            <person name="Ponting C.P."/>
            <person name="Breen M."/>
            <person name="Samollow P.B."/>
            <person name="Lander E.S."/>
            <person name="Lindblad-Toh K."/>
        </authorList>
    </citation>
    <scope>NUCLEOTIDE SEQUENCE [LARGE SCALE GENOMIC DNA]</scope>
</reference>
<dbReference type="Pfam" id="PF00074">
    <property type="entry name" value="RnaseA"/>
    <property type="match status" value="1"/>
</dbReference>
<dbReference type="GO" id="GO:0034063">
    <property type="term" value="P:stress granule assembly"/>
    <property type="evidence" value="ECO:0007669"/>
    <property type="project" value="Ensembl"/>
</dbReference>
<dbReference type="GO" id="GO:0048662">
    <property type="term" value="P:negative regulation of smooth muscle cell proliferation"/>
    <property type="evidence" value="ECO:0007669"/>
    <property type="project" value="Ensembl"/>
</dbReference>
<dbReference type="GO" id="GO:0036416">
    <property type="term" value="P:tRNA stabilization"/>
    <property type="evidence" value="ECO:0007669"/>
    <property type="project" value="Ensembl"/>
</dbReference>
<accession>F6QUQ6</accession>
<evidence type="ECO:0000256" key="4">
    <source>
        <dbReference type="ARBA" id="ARBA00022525"/>
    </source>
</evidence>
<dbReference type="GO" id="GO:0050830">
    <property type="term" value="P:defense response to Gram-positive bacterium"/>
    <property type="evidence" value="ECO:0000318"/>
    <property type="project" value="GO_Central"/>
</dbReference>
<evidence type="ECO:0000256" key="5">
    <source>
        <dbReference type="ARBA" id="ARBA00022722"/>
    </source>
</evidence>
<dbReference type="HOGENOM" id="CLU_117006_3_1_1"/>
<dbReference type="GO" id="GO:0043022">
    <property type="term" value="F:ribosome binding"/>
    <property type="evidence" value="ECO:0007669"/>
    <property type="project" value="Ensembl"/>
</dbReference>
<dbReference type="GO" id="GO:0008201">
    <property type="term" value="F:heparin binding"/>
    <property type="evidence" value="ECO:0007669"/>
    <property type="project" value="Ensembl"/>
</dbReference>
<dbReference type="GO" id="GO:0002181">
    <property type="term" value="P:cytoplasmic translation"/>
    <property type="evidence" value="ECO:0007669"/>
    <property type="project" value="Ensembl"/>
</dbReference>
<dbReference type="Gene3D" id="3.10.130.10">
    <property type="entry name" value="Ribonuclease A-like domain"/>
    <property type="match status" value="1"/>
</dbReference>
<protein>
    <submittedName>
        <fullName evidence="13">Angiogenin</fullName>
    </submittedName>
</protein>
<evidence type="ECO:0000256" key="10">
    <source>
        <dbReference type="ARBA" id="ARBA00023242"/>
    </source>
</evidence>
<evidence type="ECO:0000256" key="2">
    <source>
        <dbReference type="ARBA" id="ARBA00004613"/>
    </source>
</evidence>
<dbReference type="GO" id="GO:0001525">
    <property type="term" value="P:angiogenesis"/>
    <property type="evidence" value="ECO:0000318"/>
    <property type="project" value="GO_Central"/>
</dbReference>
<dbReference type="GO" id="GO:0004540">
    <property type="term" value="F:RNA nuclease activity"/>
    <property type="evidence" value="ECO:0000318"/>
    <property type="project" value="GO_Central"/>
</dbReference>
<keyword evidence="6" id="KW-0732">Signal</keyword>
<evidence type="ECO:0000256" key="8">
    <source>
        <dbReference type="ARBA" id="ARBA00022801"/>
    </source>
</evidence>
<dbReference type="GO" id="GO:0001666">
    <property type="term" value="P:response to hypoxia"/>
    <property type="evidence" value="ECO:0007669"/>
    <property type="project" value="Ensembl"/>
</dbReference>
<dbReference type="PROSITE" id="PS00127">
    <property type="entry name" value="RNASE_PANCREATIC"/>
    <property type="match status" value="1"/>
</dbReference>
<dbReference type="InterPro" id="IPR023412">
    <property type="entry name" value="RNaseA_domain"/>
</dbReference>
<dbReference type="FunCoup" id="F6QUQ6">
    <property type="interactions" value="69"/>
</dbReference>
<dbReference type="GO" id="GO:0016787">
    <property type="term" value="F:hydrolase activity"/>
    <property type="evidence" value="ECO:0007669"/>
    <property type="project" value="UniProtKB-KW"/>
</dbReference>
<keyword evidence="8 11" id="KW-0378">Hydrolase</keyword>
<keyword evidence="9" id="KW-1015">Disulfide bond</keyword>
<dbReference type="GO" id="GO:0016477">
    <property type="term" value="P:cell migration"/>
    <property type="evidence" value="ECO:0007669"/>
    <property type="project" value="Ensembl"/>
</dbReference>
<evidence type="ECO:0000256" key="11">
    <source>
        <dbReference type="RuleBase" id="RU000651"/>
    </source>
</evidence>
<evidence type="ECO:0000313" key="14">
    <source>
        <dbReference type="Proteomes" id="UP000002280"/>
    </source>
</evidence>
<dbReference type="GO" id="GO:0019731">
    <property type="term" value="P:antibacterial humoral response"/>
    <property type="evidence" value="ECO:0000318"/>
    <property type="project" value="GO_Central"/>
</dbReference>
<evidence type="ECO:0000256" key="3">
    <source>
        <dbReference type="ARBA" id="ARBA00005600"/>
    </source>
</evidence>
<dbReference type="eggNOG" id="ENOG502S9Q1">
    <property type="taxonomic scope" value="Eukaryota"/>
</dbReference>
<dbReference type="GO" id="GO:0071425">
    <property type="term" value="P:hematopoietic stem cell proliferation"/>
    <property type="evidence" value="ECO:0007669"/>
    <property type="project" value="Ensembl"/>
</dbReference>
<reference evidence="13" key="2">
    <citation type="submission" date="2025-08" db="UniProtKB">
        <authorList>
            <consortium name="Ensembl"/>
        </authorList>
    </citation>
    <scope>IDENTIFICATION</scope>
</reference>
<evidence type="ECO:0000313" key="13">
    <source>
        <dbReference type="Ensembl" id="ENSMODP00000008643.3"/>
    </source>
</evidence>
<dbReference type="GO" id="GO:0010494">
    <property type="term" value="C:cytoplasmic stress granule"/>
    <property type="evidence" value="ECO:0007669"/>
    <property type="project" value="Ensembl"/>
</dbReference>
<dbReference type="GO" id="GO:0015629">
    <property type="term" value="C:actin cytoskeleton"/>
    <property type="evidence" value="ECO:0007669"/>
    <property type="project" value="Ensembl"/>
</dbReference>
<dbReference type="InterPro" id="IPR001427">
    <property type="entry name" value="RNaseA"/>
</dbReference>
<evidence type="ECO:0000259" key="12">
    <source>
        <dbReference type="SMART" id="SM00092"/>
    </source>
</evidence>
<keyword evidence="14" id="KW-1185">Reference proteome</keyword>
<proteinExistence type="inferred from homology"/>
<dbReference type="GO" id="GO:0004549">
    <property type="term" value="F:tRNA-specific ribonuclease activity"/>
    <property type="evidence" value="ECO:0007669"/>
    <property type="project" value="Ensembl"/>
</dbReference>
<dbReference type="STRING" id="13616.ENSMODP00000008643"/>
<dbReference type="GO" id="GO:0061844">
    <property type="term" value="P:antimicrobial humoral immune response mediated by antimicrobial peptide"/>
    <property type="evidence" value="ECO:0000318"/>
    <property type="project" value="GO_Central"/>
</dbReference>
<dbReference type="Proteomes" id="UP000002280">
    <property type="component" value="Chromosome 1"/>
</dbReference>
<dbReference type="GO" id="GO:0042803">
    <property type="term" value="F:protein homodimerization activity"/>
    <property type="evidence" value="ECO:0007669"/>
    <property type="project" value="Ensembl"/>
</dbReference>
<dbReference type="GO" id="GO:0048018">
    <property type="term" value="F:receptor ligand activity"/>
    <property type="evidence" value="ECO:0007669"/>
    <property type="project" value="Ensembl"/>
</dbReference>
<dbReference type="InterPro" id="IPR036816">
    <property type="entry name" value="RNaseA-like_dom_sf"/>
</dbReference>